<evidence type="ECO:0000313" key="1">
    <source>
        <dbReference type="EMBL" id="EFX67095.1"/>
    </source>
</evidence>
<protein>
    <recommendedName>
        <fullName evidence="3">Endonuclease/exonuclease/phosphatase domain-containing protein</fullName>
    </recommendedName>
</protein>
<dbReference type="SUPFAM" id="SSF56219">
    <property type="entry name" value="DNase I-like"/>
    <property type="match status" value="1"/>
</dbReference>
<organism evidence="1 2">
    <name type="scientific">Daphnia pulex</name>
    <name type="common">Water flea</name>
    <dbReference type="NCBI Taxonomy" id="6669"/>
    <lineage>
        <taxon>Eukaryota</taxon>
        <taxon>Metazoa</taxon>
        <taxon>Ecdysozoa</taxon>
        <taxon>Arthropoda</taxon>
        <taxon>Crustacea</taxon>
        <taxon>Branchiopoda</taxon>
        <taxon>Diplostraca</taxon>
        <taxon>Cladocera</taxon>
        <taxon>Anomopoda</taxon>
        <taxon>Daphniidae</taxon>
        <taxon>Daphnia</taxon>
    </lineage>
</organism>
<keyword evidence="2" id="KW-1185">Reference proteome</keyword>
<dbReference type="PhylomeDB" id="E9HMD5"/>
<dbReference type="PANTHER" id="PTHR46670">
    <property type="entry name" value="ENDO/EXONUCLEASE/PHOSPHATASE DOMAIN-CONTAINING PROTEIN"/>
    <property type="match status" value="1"/>
</dbReference>
<dbReference type="AlphaFoldDB" id="E9HMD5"/>
<dbReference type="InParanoid" id="E9HMD5"/>
<accession>E9HMD5</accession>
<dbReference type="InterPro" id="IPR036691">
    <property type="entry name" value="Endo/exonu/phosph_ase_sf"/>
</dbReference>
<sequence length="272" mass="30499">MAGVYGRNMIISLLTSPLAAARLNFRDLITISRLGLELIVQGFGVEEELMENDHVYSSAGHSLGFITELHVLLLVSQKITLQLTFQGLVREEEGQFMREFSTFLESIGTSTSGSLLMAGDFNIQVATPDPIGHLTLSLMNSFNLVQHVTSPTHSSGHLLDLFFFSRATKSIVASTWVSDMFSDNFVVQCSLRLARPLQPTKKIQHRHRTAEFNFNANSTLNSFPRPLSYTAMMAEKASRIFRYPNGKPCDKQASQQLETQKMQWYLEQATCP</sequence>
<evidence type="ECO:0008006" key="3">
    <source>
        <dbReference type="Google" id="ProtNLM"/>
    </source>
</evidence>
<dbReference type="STRING" id="6669.E9HMD5"/>
<dbReference type="Proteomes" id="UP000000305">
    <property type="component" value="Unassembled WGS sequence"/>
</dbReference>
<evidence type="ECO:0000313" key="2">
    <source>
        <dbReference type="Proteomes" id="UP000000305"/>
    </source>
</evidence>
<dbReference type="EMBL" id="GL732686">
    <property type="protein sequence ID" value="EFX67095.1"/>
    <property type="molecule type" value="Genomic_DNA"/>
</dbReference>
<proteinExistence type="predicted"/>
<name>E9HMD5_DAPPU</name>
<dbReference type="KEGG" id="dpx:DAPPUDRAFT_115746"/>
<dbReference type="PANTHER" id="PTHR46670:SF3">
    <property type="entry name" value="ENDONUCLEASE_EXONUCLEASE_PHOSPHATASE DOMAIN-CONTAINING PROTEIN"/>
    <property type="match status" value="1"/>
</dbReference>
<reference evidence="1 2" key="1">
    <citation type="journal article" date="2011" name="Science">
        <title>The ecoresponsive genome of Daphnia pulex.</title>
        <authorList>
            <person name="Colbourne J.K."/>
            <person name="Pfrender M.E."/>
            <person name="Gilbert D."/>
            <person name="Thomas W.K."/>
            <person name="Tucker A."/>
            <person name="Oakley T.H."/>
            <person name="Tokishita S."/>
            <person name="Aerts A."/>
            <person name="Arnold G.J."/>
            <person name="Basu M.K."/>
            <person name="Bauer D.J."/>
            <person name="Caceres C.E."/>
            <person name="Carmel L."/>
            <person name="Casola C."/>
            <person name="Choi J.H."/>
            <person name="Detter J.C."/>
            <person name="Dong Q."/>
            <person name="Dusheyko S."/>
            <person name="Eads B.D."/>
            <person name="Frohlich T."/>
            <person name="Geiler-Samerotte K.A."/>
            <person name="Gerlach D."/>
            <person name="Hatcher P."/>
            <person name="Jogdeo S."/>
            <person name="Krijgsveld J."/>
            <person name="Kriventseva E.V."/>
            <person name="Kultz D."/>
            <person name="Laforsch C."/>
            <person name="Lindquist E."/>
            <person name="Lopez J."/>
            <person name="Manak J.R."/>
            <person name="Muller J."/>
            <person name="Pangilinan J."/>
            <person name="Patwardhan R.P."/>
            <person name="Pitluck S."/>
            <person name="Pritham E.J."/>
            <person name="Rechtsteiner A."/>
            <person name="Rho M."/>
            <person name="Rogozin I.B."/>
            <person name="Sakarya O."/>
            <person name="Salamov A."/>
            <person name="Schaack S."/>
            <person name="Shapiro H."/>
            <person name="Shiga Y."/>
            <person name="Skalitzky C."/>
            <person name="Smith Z."/>
            <person name="Souvorov A."/>
            <person name="Sung W."/>
            <person name="Tang Z."/>
            <person name="Tsuchiya D."/>
            <person name="Tu H."/>
            <person name="Vos H."/>
            <person name="Wang M."/>
            <person name="Wolf Y.I."/>
            <person name="Yamagata H."/>
            <person name="Yamada T."/>
            <person name="Ye Y."/>
            <person name="Shaw J.R."/>
            <person name="Andrews J."/>
            <person name="Crease T.J."/>
            <person name="Tang H."/>
            <person name="Lucas S.M."/>
            <person name="Robertson H.M."/>
            <person name="Bork P."/>
            <person name="Koonin E.V."/>
            <person name="Zdobnov E.M."/>
            <person name="Grigoriev I.V."/>
            <person name="Lynch M."/>
            <person name="Boore J.L."/>
        </authorList>
    </citation>
    <scope>NUCLEOTIDE SEQUENCE [LARGE SCALE GENOMIC DNA]</scope>
</reference>
<dbReference type="Gene3D" id="3.60.10.10">
    <property type="entry name" value="Endonuclease/exonuclease/phosphatase"/>
    <property type="match status" value="1"/>
</dbReference>
<dbReference type="HOGENOM" id="CLU_1024002_0_0_1"/>
<gene>
    <name evidence="1" type="ORF">DAPPUDRAFT_115746</name>
</gene>